<evidence type="ECO:0000256" key="10">
    <source>
        <dbReference type="ARBA" id="ARBA00022958"/>
    </source>
</evidence>
<dbReference type="EC" id="2.7.1.15" evidence="2 12"/>
<evidence type="ECO:0000256" key="4">
    <source>
        <dbReference type="ARBA" id="ARBA00022679"/>
    </source>
</evidence>
<comment type="cofactor">
    <cofactor evidence="12">
        <name>Mg(2+)</name>
        <dbReference type="ChEBI" id="CHEBI:18420"/>
    </cofactor>
    <text evidence="12">Requires a divalent cation, most likely magnesium in vivo, as an electrophilic catalyst to aid phosphoryl group transfer. It is the chelate of the metal and the nucleotide that is the actual substrate.</text>
</comment>
<feature type="binding site" evidence="12">
    <location>
        <position position="239"/>
    </location>
    <ligand>
        <name>K(+)</name>
        <dbReference type="ChEBI" id="CHEBI:29103"/>
    </ligand>
</feature>
<evidence type="ECO:0000256" key="7">
    <source>
        <dbReference type="ARBA" id="ARBA00022777"/>
    </source>
</evidence>
<keyword evidence="9 12" id="KW-0460">Magnesium</keyword>
<dbReference type="PRINTS" id="PR00990">
    <property type="entry name" value="RIBOKINASE"/>
</dbReference>
<dbReference type="Proteomes" id="UP000273811">
    <property type="component" value="Unassembled WGS sequence"/>
</dbReference>
<evidence type="ECO:0000256" key="11">
    <source>
        <dbReference type="ARBA" id="ARBA00023277"/>
    </source>
</evidence>
<comment type="catalytic activity">
    <reaction evidence="12">
        <text>D-ribose + ATP = D-ribose 5-phosphate + ADP + H(+)</text>
        <dbReference type="Rhea" id="RHEA:13697"/>
        <dbReference type="ChEBI" id="CHEBI:15378"/>
        <dbReference type="ChEBI" id="CHEBI:30616"/>
        <dbReference type="ChEBI" id="CHEBI:47013"/>
        <dbReference type="ChEBI" id="CHEBI:78346"/>
        <dbReference type="ChEBI" id="CHEBI:456216"/>
        <dbReference type="EC" id="2.7.1.15"/>
    </reaction>
</comment>
<dbReference type="InterPro" id="IPR002173">
    <property type="entry name" value="Carboh/pur_kinase_PfkB_CS"/>
</dbReference>
<organism evidence="14 15">
    <name type="scientific">Siminovitchia fortis</name>
    <dbReference type="NCBI Taxonomy" id="254758"/>
    <lineage>
        <taxon>Bacteria</taxon>
        <taxon>Bacillati</taxon>
        <taxon>Bacillota</taxon>
        <taxon>Bacilli</taxon>
        <taxon>Bacillales</taxon>
        <taxon>Bacillaceae</taxon>
        <taxon>Siminovitchia</taxon>
    </lineage>
</organism>
<comment type="caution">
    <text evidence="14">The sequence shown here is derived from an EMBL/GenBank/DDBJ whole genome shotgun (WGS) entry which is preliminary data.</text>
</comment>
<proteinExistence type="inferred from homology"/>
<evidence type="ECO:0000256" key="9">
    <source>
        <dbReference type="ARBA" id="ARBA00022842"/>
    </source>
</evidence>
<evidence type="ECO:0000256" key="1">
    <source>
        <dbReference type="ARBA" id="ARBA00005380"/>
    </source>
</evidence>
<dbReference type="PROSITE" id="PS00584">
    <property type="entry name" value="PFKB_KINASES_2"/>
    <property type="match status" value="1"/>
</dbReference>
<keyword evidence="11 12" id="KW-0119">Carbohydrate metabolism</keyword>
<evidence type="ECO:0000256" key="5">
    <source>
        <dbReference type="ARBA" id="ARBA00022723"/>
    </source>
</evidence>
<dbReference type="Gene3D" id="3.40.1190.20">
    <property type="match status" value="1"/>
</dbReference>
<dbReference type="EMBL" id="QYTU02000002">
    <property type="protein sequence ID" value="RWR14540.1"/>
    <property type="molecule type" value="Genomic_DNA"/>
</dbReference>
<feature type="binding site" evidence="12">
    <location>
        <begin position="40"/>
        <end position="44"/>
    </location>
    <ligand>
        <name>substrate</name>
    </ligand>
</feature>
<feature type="binding site" evidence="12">
    <location>
        <begin position="12"/>
        <end position="14"/>
    </location>
    <ligand>
        <name>substrate</name>
    </ligand>
</feature>
<evidence type="ECO:0000256" key="8">
    <source>
        <dbReference type="ARBA" id="ARBA00022840"/>
    </source>
</evidence>
<dbReference type="InterPro" id="IPR011877">
    <property type="entry name" value="Ribokinase"/>
</dbReference>
<dbReference type="Pfam" id="PF00294">
    <property type="entry name" value="PfkB"/>
    <property type="match status" value="1"/>
</dbReference>
<gene>
    <name evidence="12 14" type="primary">rbsK</name>
    <name evidence="14" type="ORF">D4N35_001810</name>
</gene>
<comment type="activity regulation">
    <text evidence="12">Activated by a monovalent cation that binds near, but not in, the active site. The most likely occupant of the site in vivo is potassium. Ion binding induces a conformational change that may alter substrate affinity.</text>
</comment>
<comment type="subcellular location">
    <subcellularLocation>
        <location evidence="12">Cytoplasm</location>
    </subcellularLocation>
</comment>
<feature type="binding site" evidence="12">
    <location>
        <position position="243"/>
    </location>
    <ligand>
        <name>substrate</name>
    </ligand>
</feature>
<feature type="binding site" evidence="12">
    <location>
        <position position="278"/>
    </location>
    <ligand>
        <name>K(+)</name>
        <dbReference type="ChEBI" id="CHEBI:29103"/>
    </ligand>
</feature>
<evidence type="ECO:0000259" key="13">
    <source>
        <dbReference type="Pfam" id="PF00294"/>
    </source>
</evidence>
<dbReference type="UniPathway" id="UPA00916">
    <property type="reaction ID" value="UER00889"/>
</dbReference>
<dbReference type="GO" id="GO:0005829">
    <property type="term" value="C:cytosol"/>
    <property type="evidence" value="ECO:0007669"/>
    <property type="project" value="TreeGrafter"/>
</dbReference>
<dbReference type="GO" id="GO:0004747">
    <property type="term" value="F:ribokinase activity"/>
    <property type="evidence" value="ECO:0007669"/>
    <property type="project" value="UniProtKB-UniRule"/>
</dbReference>
<evidence type="ECO:0000313" key="14">
    <source>
        <dbReference type="EMBL" id="RWR14540.1"/>
    </source>
</evidence>
<keyword evidence="4 12" id="KW-0808">Transferase</keyword>
<reference evidence="14" key="1">
    <citation type="submission" date="2018-12" db="EMBL/GenBank/DDBJ databases">
        <authorList>
            <person name="Sun L."/>
            <person name="Chen Z."/>
        </authorList>
    </citation>
    <scope>NUCLEOTIDE SEQUENCE [LARGE SCALE GENOMIC DNA]</scope>
    <source>
        <strain evidence="14">DSM 16012</strain>
    </source>
</reference>
<keyword evidence="10 12" id="KW-0630">Potassium</keyword>
<feature type="active site" description="Proton acceptor" evidence="12">
    <location>
        <position position="243"/>
    </location>
</feature>
<dbReference type="PANTHER" id="PTHR10584:SF166">
    <property type="entry name" value="RIBOKINASE"/>
    <property type="match status" value="1"/>
</dbReference>
<keyword evidence="8 12" id="KW-0067">ATP-binding</keyword>
<evidence type="ECO:0000313" key="15">
    <source>
        <dbReference type="Proteomes" id="UP000273811"/>
    </source>
</evidence>
<name>A0A443J291_9BACI</name>
<comment type="function">
    <text evidence="12">Catalyzes the phosphorylation of ribose at O-5 in a reaction requiring ATP and magnesium. The resulting D-ribose-5-phosphate can then be used either for sythesis of nucleotides, histidine, and tryptophan, or as a component of the pentose phosphate pathway.</text>
</comment>
<dbReference type="PANTHER" id="PTHR10584">
    <property type="entry name" value="SUGAR KINASE"/>
    <property type="match status" value="1"/>
</dbReference>
<dbReference type="NCBIfam" id="TIGR02152">
    <property type="entry name" value="D_ribokin_bact"/>
    <property type="match status" value="1"/>
</dbReference>
<protein>
    <recommendedName>
        <fullName evidence="3 12">Ribokinase</fullName>
        <shortName evidence="12">RK</shortName>
        <ecNumber evidence="2 12">2.7.1.15</ecNumber>
    </recommendedName>
</protein>
<feature type="binding site" evidence="12">
    <location>
        <position position="267"/>
    </location>
    <ligand>
        <name>ATP</name>
        <dbReference type="ChEBI" id="CHEBI:30616"/>
    </ligand>
</feature>
<dbReference type="CDD" id="cd01174">
    <property type="entry name" value="ribokinase"/>
    <property type="match status" value="1"/>
</dbReference>
<dbReference type="AlphaFoldDB" id="A0A443J291"/>
<feature type="binding site" evidence="12">
    <location>
        <begin position="242"/>
        <end position="243"/>
    </location>
    <ligand>
        <name>ATP</name>
        <dbReference type="ChEBI" id="CHEBI:30616"/>
    </ligand>
</feature>
<accession>A0A443J291</accession>
<keyword evidence="12" id="KW-0963">Cytoplasm</keyword>
<feature type="binding site" evidence="12">
    <location>
        <position position="140"/>
    </location>
    <ligand>
        <name>substrate</name>
    </ligand>
</feature>
<keyword evidence="5 12" id="KW-0479">Metal-binding</keyword>
<dbReference type="HAMAP" id="MF_01987">
    <property type="entry name" value="Ribokinase"/>
    <property type="match status" value="1"/>
</dbReference>
<keyword evidence="15" id="KW-1185">Reference proteome</keyword>
<dbReference type="InterPro" id="IPR002139">
    <property type="entry name" value="Ribo/fructo_kinase"/>
</dbReference>
<dbReference type="RefSeq" id="WP_120069083.1">
    <property type="nucleotide sequence ID" value="NZ_CP126113.1"/>
</dbReference>
<feature type="domain" description="Carbohydrate kinase PfkB" evidence="13">
    <location>
        <begin position="3"/>
        <end position="285"/>
    </location>
</feature>
<feature type="binding site" evidence="12">
    <location>
        <position position="276"/>
    </location>
    <ligand>
        <name>K(+)</name>
        <dbReference type="ChEBI" id="CHEBI:29103"/>
    </ligand>
</feature>
<dbReference type="GO" id="GO:0019303">
    <property type="term" value="P:D-ribose catabolic process"/>
    <property type="evidence" value="ECO:0007669"/>
    <property type="project" value="UniProtKB-UniRule"/>
</dbReference>
<dbReference type="InterPro" id="IPR011611">
    <property type="entry name" value="PfkB_dom"/>
</dbReference>
<evidence type="ECO:0000256" key="3">
    <source>
        <dbReference type="ARBA" id="ARBA00016943"/>
    </source>
</evidence>
<evidence type="ECO:0000256" key="12">
    <source>
        <dbReference type="HAMAP-Rule" id="MF_01987"/>
    </source>
</evidence>
<comment type="pathway">
    <text evidence="12">Carbohydrate metabolism; D-ribose degradation; D-ribose 5-phosphate from beta-D-ribopyranose: step 2/2.</text>
</comment>
<dbReference type="GO" id="GO:0046872">
    <property type="term" value="F:metal ion binding"/>
    <property type="evidence" value="ECO:0007669"/>
    <property type="project" value="UniProtKB-KW"/>
</dbReference>
<dbReference type="InterPro" id="IPR029056">
    <property type="entry name" value="Ribokinase-like"/>
</dbReference>
<sequence>MKRKITVIGSVNMDLVTLADRTPKAGETILGKAFHTIPGGKGANQAVAAARLGAEATFIGCVGDDDFGRLMTQRLQDEGINIDYVKPVTHVSTGIAAITISEGDNRIIVVPGANSHVTAEYVQKHEEVIAASDAIVLQLEIPVDGVKKAMELARKHRVKIILNPAPFQVLSKEMLLLADYLTPNEHEQAELLAAGNWTEAEREEILQKCIVTRGAAGASIYQNGEKLIPGYPVEAVDTTGAGDTFNGALAFSLSGNADLEEACRFANAAGALSVTKLGAQGGMPTSEEVAEFLQRQEG</sequence>
<evidence type="ECO:0000256" key="6">
    <source>
        <dbReference type="ARBA" id="ARBA00022741"/>
    </source>
</evidence>
<feature type="binding site" evidence="12">
    <location>
        <position position="184"/>
    </location>
    <ligand>
        <name>ATP</name>
        <dbReference type="ChEBI" id="CHEBI:30616"/>
    </ligand>
</feature>
<dbReference type="GO" id="GO:0005524">
    <property type="term" value="F:ATP binding"/>
    <property type="evidence" value="ECO:0007669"/>
    <property type="project" value="UniProtKB-UniRule"/>
</dbReference>
<keyword evidence="7 12" id="KW-0418">Kinase</keyword>
<comment type="similarity">
    <text evidence="1">Belongs to the carbohydrate kinase pfkB family.</text>
</comment>
<comment type="similarity">
    <text evidence="12">Belongs to the carbohydrate kinase PfkB family. Ribokinase subfamily.</text>
</comment>
<feature type="binding site" evidence="12">
    <location>
        <position position="273"/>
    </location>
    <ligand>
        <name>K(+)</name>
        <dbReference type="ChEBI" id="CHEBI:29103"/>
    </ligand>
</feature>
<evidence type="ECO:0000256" key="2">
    <source>
        <dbReference type="ARBA" id="ARBA00012035"/>
    </source>
</evidence>
<feature type="binding site" evidence="12">
    <location>
        <begin position="212"/>
        <end position="217"/>
    </location>
    <ligand>
        <name>ATP</name>
        <dbReference type="ChEBI" id="CHEBI:30616"/>
    </ligand>
</feature>
<dbReference type="SUPFAM" id="SSF53613">
    <property type="entry name" value="Ribokinase-like"/>
    <property type="match status" value="1"/>
</dbReference>
<dbReference type="OrthoDB" id="9775849at2"/>
<comment type="subunit">
    <text evidence="12">Homodimer.</text>
</comment>
<keyword evidence="6 12" id="KW-0547">Nucleotide-binding</keyword>
<feature type="binding site" evidence="12">
    <location>
        <position position="237"/>
    </location>
    <ligand>
        <name>K(+)</name>
        <dbReference type="ChEBI" id="CHEBI:29103"/>
    </ligand>
</feature>
<comment type="caution">
    <text evidence="12">Lacks conserved residue(s) required for the propagation of feature annotation.</text>
</comment>